<evidence type="ECO:0000313" key="1">
    <source>
        <dbReference type="EMBL" id="KIM35653.1"/>
    </source>
</evidence>
<dbReference type="Proteomes" id="UP000053424">
    <property type="component" value="Unassembled WGS sequence"/>
</dbReference>
<evidence type="ECO:0000313" key="2">
    <source>
        <dbReference type="Proteomes" id="UP000053424"/>
    </source>
</evidence>
<protein>
    <recommendedName>
        <fullName evidence="3">F-box domain-containing protein</fullName>
    </recommendedName>
</protein>
<organism evidence="1 2">
    <name type="scientific">Hebeloma cylindrosporum</name>
    <dbReference type="NCBI Taxonomy" id="76867"/>
    <lineage>
        <taxon>Eukaryota</taxon>
        <taxon>Fungi</taxon>
        <taxon>Dikarya</taxon>
        <taxon>Basidiomycota</taxon>
        <taxon>Agaricomycotina</taxon>
        <taxon>Agaricomycetes</taxon>
        <taxon>Agaricomycetidae</taxon>
        <taxon>Agaricales</taxon>
        <taxon>Agaricineae</taxon>
        <taxon>Hymenogastraceae</taxon>
        <taxon>Hebeloma</taxon>
    </lineage>
</organism>
<proteinExistence type="predicted"/>
<reference evidence="1 2" key="1">
    <citation type="submission" date="2014-04" db="EMBL/GenBank/DDBJ databases">
        <authorList>
            <consortium name="DOE Joint Genome Institute"/>
            <person name="Kuo A."/>
            <person name="Gay G."/>
            <person name="Dore J."/>
            <person name="Kohler A."/>
            <person name="Nagy L.G."/>
            <person name="Floudas D."/>
            <person name="Copeland A."/>
            <person name="Barry K.W."/>
            <person name="Cichocki N."/>
            <person name="Veneault-Fourrey C."/>
            <person name="LaButti K."/>
            <person name="Lindquist E.A."/>
            <person name="Lipzen A."/>
            <person name="Lundell T."/>
            <person name="Morin E."/>
            <person name="Murat C."/>
            <person name="Sun H."/>
            <person name="Tunlid A."/>
            <person name="Henrissat B."/>
            <person name="Grigoriev I.V."/>
            <person name="Hibbett D.S."/>
            <person name="Martin F."/>
            <person name="Nordberg H.P."/>
            <person name="Cantor M.N."/>
            <person name="Hua S.X."/>
        </authorList>
    </citation>
    <scope>NUCLEOTIDE SEQUENCE [LARGE SCALE GENOMIC DNA]</scope>
    <source>
        <strain evidence="2">h7</strain>
    </source>
</reference>
<dbReference type="HOGENOM" id="CLU_045278_1_0_1"/>
<sequence length="445" mass="50730">MSELAPITQISQELVDKIIDELAESLENDLSYRWDGLSRCSLACRSFLPRSQYHIFRRIKIQSEGAFHHDFTVKHCKELCRILTQSPQIATYVRELRLDIRQDDKIGLHETPSFMRAISQICQAHHPLDKLTIGGLFRLSQLRDAQGFLDAFTRPFISPFITSLHIQAIDNAPIRIIQECVNLSDLTLWRVDDFECNSRPNPSRHHVPRPRLRRLKFLGSHGAIAKLTGRGLTYHPIHLSTLRALTIYTDRIEDILCAQSIIRATNSLEELYLETEGNICIPPRYYKQHVSLEGHINLKKSNLRILHANVVFGPSDDERLSGILSILKTVPAVNPLQSFSLSVYVGFATQVGPEGLLDADWESLAAQIRKIASGKPLAFHLLFHFLDNENTSSDERRQERRMKKAHSLCANQLHRLVGELSRILDPAITFSTDINIVYHDANDIM</sequence>
<dbReference type="EMBL" id="KN831816">
    <property type="protein sequence ID" value="KIM35653.1"/>
    <property type="molecule type" value="Genomic_DNA"/>
</dbReference>
<dbReference type="OrthoDB" id="2745898at2759"/>
<gene>
    <name evidence="1" type="ORF">M413DRAFT_326504</name>
</gene>
<keyword evidence="2" id="KW-1185">Reference proteome</keyword>
<reference evidence="2" key="2">
    <citation type="submission" date="2015-01" db="EMBL/GenBank/DDBJ databases">
        <title>Evolutionary Origins and Diversification of the Mycorrhizal Mutualists.</title>
        <authorList>
            <consortium name="DOE Joint Genome Institute"/>
            <consortium name="Mycorrhizal Genomics Consortium"/>
            <person name="Kohler A."/>
            <person name="Kuo A."/>
            <person name="Nagy L.G."/>
            <person name="Floudas D."/>
            <person name="Copeland A."/>
            <person name="Barry K.W."/>
            <person name="Cichocki N."/>
            <person name="Veneault-Fourrey C."/>
            <person name="LaButti K."/>
            <person name="Lindquist E.A."/>
            <person name="Lipzen A."/>
            <person name="Lundell T."/>
            <person name="Morin E."/>
            <person name="Murat C."/>
            <person name="Riley R."/>
            <person name="Ohm R."/>
            <person name="Sun H."/>
            <person name="Tunlid A."/>
            <person name="Henrissat B."/>
            <person name="Grigoriev I.V."/>
            <person name="Hibbett D.S."/>
            <person name="Martin F."/>
        </authorList>
    </citation>
    <scope>NUCLEOTIDE SEQUENCE [LARGE SCALE GENOMIC DNA]</scope>
    <source>
        <strain evidence="2">h7</strain>
    </source>
</reference>
<accession>A0A0C2XCM8</accession>
<name>A0A0C2XCM8_HEBCY</name>
<dbReference type="AlphaFoldDB" id="A0A0C2XCM8"/>
<evidence type="ECO:0008006" key="3">
    <source>
        <dbReference type="Google" id="ProtNLM"/>
    </source>
</evidence>